<keyword evidence="11 14" id="KW-0464">Manganese</keyword>
<accession>A0A2U1FKP3</accession>
<proteinExistence type="inferred from homology"/>
<keyword evidence="7 14" id="KW-0460">Magnesium</keyword>
<feature type="binding site" evidence="14">
    <location>
        <position position="944"/>
    </location>
    <ligand>
        <name>Mn(2+)</name>
        <dbReference type="ChEBI" id="CHEBI:29035"/>
    </ligand>
</feature>
<evidence type="ECO:0000313" key="17">
    <source>
        <dbReference type="Proteomes" id="UP000245462"/>
    </source>
</evidence>
<dbReference type="GO" id="GO:0043571">
    <property type="term" value="P:maintenance of CRISPR repeat elements"/>
    <property type="evidence" value="ECO:0007669"/>
    <property type="project" value="UniProtKB-UniRule"/>
</dbReference>
<sequence>MTSIVKESLPTFLSEFSAFHFRVRFEAQKAVNFNSKWYFLPRFALGNALKKSPHYAYLYSEIFKPQEDAEGGARKALLSTSRLIIRADKPFRRGFAAGEPLDLYITIVARDVSLVDDFLKFLPEWQDYNFFRESSLAYRSYQLFNPETDKYENSLRTESSRLTIDFFLRHAPYWEDLLCIRFLSPTSVKIDQVLTDEIPYSRLMNRLSRRLYELHSAYLHAGGESKPYVYAESDNLLLAQVSMPRKPTIKDNRHYDMAGMLGQLFYRVPYDPVAAIMLAIAHWVHVGNHTISGNGQISASGGSTRLYDMWLSLLEKDRAIPLEEAERDGLIASLCAQNYVPAPYRSLHIPKSDGGFRELNIPSKLDLYLQKSLAQVLYPVVDALLIPQNYAYRKGKGAVAAIKQVEHLRRTLDDSYTIVRCDIDDFFDTIPLAALMEQLQDLTGDPLLARMVDLWMRSGTVDKKLQYRPNSLGIPQGSPLAPMLSNLYLTETDRYIARNITTEFVRYADDLLLFLPEKVHPLTCLQSLNDHLSVRKKLRLNKDFVVSDIRASFSFLGITFRSDGGREMSREKTDAVERKIATALYRDTESFSALAETIRGMSNYYQKLVSKVDLEIVDRIATEVYASYIVSHEGTQERKRIVEQLVRIGFLNQQAAATRLQTAVRKKATSIADLPKPKKVEDMLQEQRRGQLQKKEEVFDLVVDEPGAFVGISRNHVVVKKFGRIISKQPAAQIEQISIVSEGVSFSSNVTKYCRKKSIRVVFYNAVGEAYATLNGMDTILPSVMESQMELDERRSRLFIDLLVRNKIRNQGKLLRYYYKYYRKEEALERALAQAIDELKQLEAEEWGGKTLRDYRQNAMLHEARCSRIYWQVYALLVNRAGYPFDSREHQGATDLVNQMLNYGYAILQSYVMKTIDIWQLNPNIGILHSTQDNRPALCFDLMEQYRSFVVDRSILALLSKGEEVGQNDKGLLDMQTRTRIISKINERWFASEYYRSGEKVFSEIMKLQTRDVRDFCLGKIAHLKFYTPKW</sequence>
<dbReference type="Proteomes" id="UP000245462">
    <property type="component" value="Unassembled WGS sequence"/>
</dbReference>
<feature type="domain" description="Reverse transcriptase" evidence="15">
    <location>
        <begin position="330"/>
        <end position="560"/>
    </location>
</feature>
<evidence type="ECO:0000256" key="4">
    <source>
        <dbReference type="ARBA" id="ARBA00022723"/>
    </source>
</evidence>
<comment type="cofactor">
    <cofactor evidence="14">
        <name>Mg(2+)</name>
        <dbReference type="ChEBI" id="CHEBI:18420"/>
    </cofactor>
    <cofactor evidence="14">
        <name>Mn(2+)</name>
        <dbReference type="ChEBI" id="CHEBI:29035"/>
    </cofactor>
</comment>
<feature type="binding site" evidence="14">
    <location>
        <position position="863"/>
    </location>
    <ligand>
        <name>Mn(2+)</name>
        <dbReference type="ChEBI" id="CHEBI:29035"/>
    </ligand>
</feature>
<dbReference type="AlphaFoldDB" id="A0A2U1FKP3"/>
<evidence type="ECO:0000259" key="15">
    <source>
        <dbReference type="PROSITE" id="PS50878"/>
    </source>
</evidence>
<dbReference type="PANTHER" id="PTHR34353">
    <property type="entry name" value="CRISPR-ASSOCIATED ENDONUCLEASE CAS1 1"/>
    <property type="match status" value="1"/>
</dbReference>
<dbReference type="Pfam" id="PF01867">
    <property type="entry name" value="Cas_Cas1"/>
    <property type="match status" value="1"/>
</dbReference>
<keyword evidence="10 14" id="KW-0238">DNA-binding</keyword>
<gene>
    <name evidence="14" type="primary">cas1</name>
    <name evidence="16" type="ORF">C7382_10446</name>
</gene>
<dbReference type="GO" id="GO:0046872">
    <property type="term" value="F:metal ion binding"/>
    <property type="evidence" value="ECO:0007669"/>
    <property type="project" value="UniProtKB-UniRule"/>
</dbReference>
<feature type="binding site" evidence="14">
    <location>
        <position position="929"/>
    </location>
    <ligand>
        <name>Mn(2+)</name>
        <dbReference type="ChEBI" id="CHEBI:29035"/>
    </ligand>
</feature>
<evidence type="ECO:0000256" key="5">
    <source>
        <dbReference type="ARBA" id="ARBA00022759"/>
    </source>
</evidence>
<dbReference type="PROSITE" id="PS50878">
    <property type="entry name" value="RT_POL"/>
    <property type="match status" value="1"/>
</dbReference>
<protein>
    <recommendedName>
        <fullName evidence="14">CRISPR-associated endonuclease Cas1</fullName>
        <ecNumber evidence="14">3.1.-.-</ecNumber>
    </recommendedName>
</protein>
<dbReference type="RefSeq" id="WP_116678822.1">
    <property type="nucleotide sequence ID" value="NZ_QEKY01000004.1"/>
</dbReference>
<keyword evidence="3 14" id="KW-0540">Nuclease</keyword>
<comment type="similarity">
    <text evidence="12">Belongs to the bacterial reverse transcriptase family.</text>
</comment>
<evidence type="ECO:0000256" key="13">
    <source>
        <dbReference type="ARBA" id="ARBA00038592"/>
    </source>
</evidence>
<comment type="function">
    <text evidence="14">CRISPR (clustered regularly interspaced short palindromic repeat), is an adaptive immune system that provides protection against mobile genetic elements (viruses, transposable elements and conjugative plasmids). CRISPR clusters contain spacers, sequences complementary to antecedent mobile elements, and target invading nucleic acids. CRISPR clusters are transcribed and processed into CRISPR RNA (crRNA). Acts as a dsDNA endonuclease. Involved in the integration of spacer DNA into the CRISPR cassette.</text>
</comment>
<dbReference type="GO" id="GO:0003723">
    <property type="term" value="F:RNA binding"/>
    <property type="evidence" value="ECO:0007669"/>
    <property type="project" value="InterPro"/>
</dbReference>
<keyword evidence="8" id="KW-0695">RNA-directed DNA polymerase</keyword>
<keyword evidence="9 14" id="KW-0051">Antiviral defense</keyword>
<dbReference type="SUPFAM" id="SSF56672">
    <property type="entry name" value="DNA/RNA polymerases"/>
    <property type="match status" value="1"/>
</dbReference>
<evidence type="ECO:0000256" key="10">
    <source>
        <dbReference type="ARBA" id="ARBA00023125"/>
    </source>
</evidence>
<evidence type="ECO:0000256" key="11">
    <source>
        <dbReference type="ARBA" id="ARBA00023211"/>
    </source>
</evidence>
<evidence type="ECO:0000256" key="6">
    <source>
        <dbReference type="ARBA" id="ARBA00022801"/>
    </source>
</evidence>
<evidence type="ECO:0000256" key="7">
    <source>
        <dbReference type="ARBA" id="ARBA00022842"/>
    </source>
</evidence>
<organism evidence="16 17">
    <name type="scientific">Porphyromonas loveana</name>
    <dbReference type="NCBI Taxonomy" id="1884669"/>
    <lineage>
        <taxon>Bacteria</taxon>
        <taxon>Pseudomonadati</taxon>
        <taxon>Bacteroidota</taxon>
        <taxon>Bacteroidia</taxon>
        <taxon>Bacteroidales</taxon>
        <taxon>Porphyromonadaceae</taxon>
        <taxon>Porphyromonas</taxon>
    </lineage>
</organism>
<dbReference type="CDD" id="cd09634">
    <property type="entry name" value="Cas1_I-II-III"/>
    <property type="match status" value="1"/>
</dbReference>
<dbReference type="HAMAP" id="MF_01470">
    <property type="entry name" value="Cas1"/>
    <property type="match status" value="1"/>
</dbReference>
<keyword evidence="2" id="KW-0548">Nucleotidyltransferase</keyword>
<dbReference type="InterPro" id="IPR043502">
    <property type="entry name" value="DNA/RNA_pol_sf"/>
</dbReference>
<evidence type="ECO:0000256" key="9">
    <source>
        <dbReference type="ARBA" id="ARBA00023118"/>
    </source>
</evidence>
<dbReference type="EC" id="3.1.-.-" evidence="14"/>
<keyword evidence="1" id="KW-0808">Transferase</keyword>
<reference evidence="16 17" key="1">
    <citation type="submission" date="2018-04" db="EMBL/GenBank/DDBJ databases">
        <title>Genomic Encyclopedia of Type Strains, Phase IV (KMG-IV): sequencing the most valuable type-strain genomes for metagenomic binning, comparative biology and taxonomic classification.</title>
        <authorList>
            <person name="Goeker M."/>
        </authorList>
    </citation>
    <scope>NUCLEOTIDE SEQUENCE [LARGE SCALE GENOMIC DNA]</scope>
    <source>
        <strain evidence="16 17">DSM 28520</strain>
    </source>
</reference>
<dbReference type="OrthoDB" id="9803119at2"/>
<dbReference type="InterPro" id="IPR050646">
    <property type="entry name" value="Cas1"/>
</dbReference>
<keyword evidence="5 14" id="KW-0255">Endonuclease</keyword>
<dbReference type="GO" id="GO:0051607">
    <property type="term" value="P:defense response to virus"/>
    <property type="evidence" value="ECO:0007669"/>
    <property type="project" value="UniProtKB-UniRule"/>
</dbReference>
<dbReference type="PRINTS" id="PR00866">
    <property type="entry name" value="RNADNAPOLMS"/>
</dbReference>
<dbReference type="InterPro" id="IPR000123">
    <property type="entry name" value="Reverse_transcriptase_msDNA"/>
</dbReference>
<dbReference type="Pfam" id="PF10040">
    <property type="entry name" value="CRISPR_Cas6"/>
    <property type="match status" value="1"/>
</dbReference>
<dbReference type="GeneID" id="94550272"/>
<dbReference type="GO" id="GO:0003964">
    <property type="term" value="F:RNA-directed DNA polymerase activity"/>
    <property type="evidence" value="ECO:0007669"/>
    <property type="project" value="UniProtKB-KW"/>
</dbReference>
<dbReference type="GO" id="GO:0003677">
    <property type="term" value="F:DNA binding"/>
    <property type="evidence" value="ECO:0007669"/>
    <property type="project" value="UniProtKB-KW"/>
</dbReference>
<evidence type="ECO:0000256" key="2">
    <source>
        <dbReference type="ARBA" id="ARBA00022695"/>
    </source>
</evidence>
<keyword evidence="17" id="KW-1185">Reference proteome</keyword>
<evidence type="ECO:0000256" key="1">
    <source>
        <dbReference type="ARBA" id="ARBA00022679"/>
    </source>
</evidence>
<dbReference type="Pfam" id="PF00078">
    <property type="entry name" value="RVT_1"/>
    <property type="match status" value="1"/>
</dbReference>
<dbReference type="InterPro" id="IPR042206">
    <property type="entry name" value="CRISPR-assoc_Cas1_C"/>
</dbReference>
<comment type="caution">
    <text evidence="16">The sequence shown here is derived from an EMBL/GenBank/DDBJ whole genome shotgun (WGS) entry which is preliminary data.</text>
</comment>
<comment type="subunit">
    <text evidence="13 14">Homodimer, forms a heterotetramer with a Cas2 homodimer.</text>
</comment>
<name>A0A2U1FKP3_9PORP</name>
<dbReference type="EMBL" id="QEKY01000004">
    <property type="protein sequence ID" value="PVZ12739.1"/>
    <property type="molecule type" value="Genomic_DNA"/>
</dbReference>
<dbReference type="CDD" id="cd01651">
    <property type="entry name" value="RT_G2_intron"/>
    <property type="match status" value="1"/>
</dbReference>
<dbReference type="InterPro" id="IPR042211">
    <property type="entry name" value="CRISPR-assoc_Cas1_N"/>
</dbReference>
<dbReference type="InterPro" id="IPR002729">
    <property type="entry name" value="CRISPR-assoc_Cas1"/>
</dbReference>
<dbReference type="GO" id="GO:0016787">
    <property type="term" value="F:hydrolase activity"/>
    <property type="evidence" value="ECO:0007669"/>
    <property type="project" value="UniProtKB-KW"/>
</dbReference>
<keyword evidence="6 14" id="KW-0378">Hydrolase</keyword>
<dbReference type="PANTHER" id="PTHR34353:SF2">
    <property type="entry name" value="CRISPR-ASSOCIATED ENDONUCLEASE CAS1 1"/>
    <property type="match status" value="1"/>
</dbReference>
<dbReference type="InterPro" id="IPR019267">
    <property type="entry name" value="CRISPR-assoc_Cas6_C"/>
</dbReference>
<evidence type="ECO:0000256" key="8">
    <source>
        <dbReference type="ARBA" id="ARBA00022918"/>
    </source>
</evidence>
<dbReference type="NCBIfam" id="TIGR00287">
    <property type="entry name" value="cas1"/>
    <property type="match status" value="1"/>
</dbReference>
<comment type="similarity">
    <text evidence="14">Belongs to the CRISPR-associated endonuclease Cas1 family.</text>
</comment>
<evidence type="ECO:0000256" key="3">
    <source>
        <dbReference type="ARBA" id="ARBA00022722"/>
    </source>
</evidence>
<evidence type="ECO:0000256" key="12">
    <source>
        <dbReference type="ARBA" id="ARBA00034120"/>
    </source>
</evidence>
<dbReference type="Gene3D" id="3.100.10.20">
    <property type="entry name" value="CRISPR-associated endonuclease Cas1, N-terminal domain"/>
    <property type="match status" value="1"/>
</dbReference>
<dbReference type="GO" id="GO:0004519">
    <property type="term" value="F:endonuclease activity"/>
    <property type="evidence" value="ECO:0007669"/>
    <property type="project" value="UniProtKB-UniRule"/>
</dbReference>
<dbReference type="InterPro" id="IPR000477">
    <property type="entry name" value="RT_dom"/>
</dbReference>
<evidence type="ECO:0000313" key="16">
    <source>
        <dbReference type="EMBL" id="PVZ12739.1"/>
    </source>
</evidence>
<evidence type="ECO:0000256" key="14">
    <source>
        <dbReference type="HAMAP-Rule" id="MF_01470"/>
    </source>
</evidence>
<dbReference type="Gene3D" id="1.20.120.920">
    <property type="entry name" value="CRISPR-associated endonuclease Cas1, C-terminal domain"/>
    <property type="match status" value="1"/>
</dbReference>
<keyword evidence="4 14" id="KW-0479">Metal-binding</keyword>